<proteinExistence type="predicted"/>
<dbReference type="STRING" id="4795.A0A225WEK5"/>
<dbReference type="OrthoDB" id="119838at2759"/>
<dbReference type="CDD" id="cd09272">
    <property type="entry name" value="RNase_HI_RT_Ty1"/>
    <property type="match status" value="1"/>
</dbReference>
<keyword evidence="2" id="KW-1185">Reference proteome</keyword>
<dbReference type="Proteomes" id="UP000198211">
    <property type="component" value="Unassembled WGS sequence"/>
</dbReference>
<accession>A0A225WEK5</accession>
<protein>
    <submittedName>
        <fullName evidence="1">Polyprotein</fullName>
    </submittedName>
</protein>
<evidence type="ECO:0000313" key="2">
    <source>
        <dbReference type="Proteomes" id="UP000198211"/>
    </source>
</evidence>
<dbReference type="EMBL" id="NBNE01000985">
    <property type="protein sequence ID" value="OWZ16161.1"/>
    <property type="molecule type" value="Genomic_DNA"/>
</dbReference>
<comment type="caution">
    <text evidence="1">The sequence shown here is derived from an EMBL/GenBank/DDBJ whole genome shotgun (WGS) entry which is preliminary data.</text>
</comment>
<organism evidence="1 2">
    <name type="scientific">Phytophthora megakarya</name>
    <dbReference type="NCBI Taxonomy" id="4795"/>
    <lineage>
        <taxon>Eukaryota</taxon>
        <taxon>Sar</taxon>
        <taxon>Stramenopiles</taxon>
        <taxon>Oomycota</taxon>
        <taxon>Peronosporomycetes</taxon>
        <taxon>Peronosporales</taxon>
        <taxon>Peronosporaceae</taxon>
        <taxon>Phytophthora</taxon>
    </lineage>
</organism>
<name>A0A225WEK5_9STRA</name>
<evidence type="ECO:0000313" key="1">
    <source>
        <dbReference type="EMBL" id="OWZ16161.1"/>
    </source>
</evidence>
<sequence length="132" mass="14900">MGKVELSAYTDADWGNNLDHHRSASGTMIMIRGLWTRAMLKYMGHEQVGATHVWEDNQEVIALVNNAGYNVRDMHVDIKHHFIRENLVRSIVEVQYIPTKDQLVDMLVKGLGTKRLQCLLDASGALAKATQQ</sequence>
<gene>
    <name evidence="1" type="ORF">PHMEG_00010092</name>
</gene>
<reference evidence="2" key="1">
    <citation type="submission" date="2017-03" db="EMBL/GenBank/DDBJ databases">
        <title>Phytopthora megakarya and P. palmivora, two closely related causual agents of cacao black pod achieved similar genome size and gene model numbers by different mechanisms.</title>
        <authorList>
            <person name="Ali S."/>
            <person name="Shao J."/>
            <person name="Larry D.J."/>
            <person name="Kronmiller B."/>
            <person name="Shen D."/>
            <person name="Strem M.D."/>
            <person name="Melnick R.L."/>
            <person name="Guiltinan M.J."/>
            <person name="Tyler B.M."/>
            <person name="Meinhardt L.W."/>
            <person name="Bailey B.A."/>
        </authorList>
    </citation>
    <scope>NUCLEOTIDE SEQUENCE [LARGE SCALE GENOMIC DNA]</scope>
    <source>
        <strain evidence="2">zdho120</strain>
    </source>
</reference>
<dbReference type="AlphaFoldDB" id="A0A225WEK5"/>